<dbReference type="KEGG" id="ckn:Calkro_2525"/>
<accession>E4SHV0</accession>
<name>E4SHV0_CALK2</name>
<dbReference type="PATRIC" id="fig|632348.3.peg.2685"/>
<dbReference type="AlphaFoldDB" id="E4SHV0"/>
<proteinExistence type="predicted"/>
<reference key="1">
    <citation type="submission" date="2010-11" db="EMBL/GenBank/DDBJ databases">
        <title>Complete sequence of Caldicellulosiruptor kronotskyensis 2002.</title>
        <authorList>
            <consortium name="US DOE Joint Genome Institute"/>
            <person name="Lucas S."/>
            <person name="Copeland A."/>
            <person name="Lapidus A."/>
            <person name="Cheng J.-F."/>
            <person name="Bruce D."/>
            <person name="Goodwin L."/>
            <person name="Pitluck S."/>
            <person name="Davenport K."/>
            <person name="Detter J.C."/>
            <person name="Han C."/>
            <person name="Tapia R."/>
            <person name="Land M."/>
            <person name="Hauser L."/>
            <person name="Jeffries C."/>
            <person name="Kyrpides N."/>
            <person name="Ivanova N."/>
            <person name="Mikhailova N."/>
            <person name="Blumer-Schuette S.E."/>
            <person name="Kelly R.M."/>
            <person name="Woyke T."/>
        </authorList>
    </citation>
    <scope>NUCLEOTIDE SEQUENCE</scope>
    <source>
        <strain>2002</strain>
    </source>
</reference>
<dbReference type="Proteomes" id="UP000006835">
    <property type="component" value="Chromosome"/>
</dbReference>
<dbReference type="OrthoDB" id="1715929at2"/>
<evidence type="ECO:0000313" key="1">
    <source>
        <dbReference type="EMBL" id="ADQ47325.1"/>
    </source>
</evidence>
<sequence length="207" mass="24568">MMGCDEKVAKYFTFHFWAREDGIFLPSSYYSKAYEVLKSLLATEQFTISPIRTKNKKELEDGVWVFEDFRIYLTTPFLELVTQNILKVYENLNSLFDGIYLKRISCMTQQPKTSGTLLSGVFVQKDGVCLEYDKQPEIFSEMLRRQLLSIHYQRFGAYPEDQRFFFVIKDGLKKQHLIESRIEYFGRYEIFASTELLDMFCQLFCVR</sequence>
<dbReference type="HOGENOM" id="CLU_1365664_0_0_9"/>
<dbReference type="EMBL" id="CP002330">
    <property type="protein sequence ID" value="ADQ47325.1"/>
    <property type="molecule type" value="Genomic_DNA"/>
</dbReference>
<evidence type="ECO:0000313" key="2">
    <source>
        <dbReference type="Proteomes" id="UP000006835"/>
    </source>
</evidence>
<keyword evidence="2" id="KW-1185">Reference proteome</keyword>
<reference evidence="1 2" key="2">
    <citation type="journal article" date="2011" name="J. Bacteriol.">
        <title>Complete genome sequences for the anaerobic, extremely thermophilic plant biomass-degrading bacteria Caldicellulosiruptor hydrothermalis, Caldicellulosiruptor kristjanssonii, Caldicellulosiruptor kronotskyensis, Caldicellulosiruptor owensenis, and Caldicellulosiruptor lactoaceticus.</title>
        <authorList>
            <person name="Blumer-Schuette S.E."/>
            <person name="Ozdemir I."/>
            <person name="Mistry D."/>
            <person name="Lucas S."/>
            <person name="Lapidus A."/>
            <person name="Cheng J.F."/>
            <person name="Goodwin L.A."/>
            <person name="Pitluck S."/>
            <person name="Land M.L."/>
            <person name="Hauser L.J."/>
            <person name="Woyke T."/>
            <person name="Mikhailova N."/>
            <person name="Pati A."/>
            <person name="Kyrpides N.C."/>
            <person name="Ivanova N."/>
            <person name="Detter J.C."/>
            <person name="Walston-Davenport K."/>
            <person name="Han S."/>
            <person name="Adams M.W."/>
            <person name="Kelly R.M."/>
        </authorList>
    </citation>
    <scope>NUCLEOTIDE SEQUENCE [LARGE SCALE GENOMIC DNA]</scope>
    <source>
        <strain evidence="2">DSM 18902 / VKM B-2412 / 2002</strain>
    </source>
</reference>
<gene>
    <name evidence="1" type="ordered locus">Calkro_2525</name>
</gene>
<protein>
    <submittedName>
        <fullName evidence="1">Uncharacterized protein</fullName>
    </submittedName>
</protein>
<organism evidence="1 2">
    <name type="scientific">Caldicellulosiruptor kronotskyensis (strain DSM 18902 / VKM B-2412 / 2002)</name>
    <dbReference type="NCBI Taxonomy" id="632348"/>
    <lineage>
        <taxon>Bacteria</taxon>
        <taxon>Bacillati</taxon>
        <taxon>Bacillota</taxon>
        <taxon>Bacillota incertae sedis</taxon>
        <taxon>Caldicellulosiruptorales</taxon>
        <taxon>Caldicellulosiruptoraceae</taxon>
        <taxon>Caldicellulosiruptor</taxon>
    </lineage>
</organism>